<feature type="compositionally biased region" description="Basic residues" evidence="1">
    <location>
        <begin position="190"/>
        <end position="203"/>
    </location>
</feature>
<feature type="region of interest" description="Disordered" evidence="1">
    <location>
        <begin position="46"/>
        <end position="130"/>
    </location>
</feature>
<dbReference type="AlphaFoldDB" id="A0A6N3IPK3"/>
<feature type="non-terminal residue" evidence="2">
    <location>
        <position position="262"/>
    </location>
</feature>
<proteinExistence type="predicted"/>
<feature type="region of interest" description="Disordered" evidence="1">
    <location>
        <begin position="1"/>
        <end position="29"/>
    </location>
</feature>
<protein>
    <submittedName>
        <fullName evidence="2">Uncharacterized protein</fullName>
    </submittedName>
</protein>
<feature type="compositionally biased region" description="Basic and acidic residues" evidence="1">
    <location>
        <begin position="252"/>
        <end position="262"/>
    </location>
</feature>
<feature type="compositionally biased region" description="Basic and acidic residues" evidence="1">
    <location>
        <begin position="167"/>
        <end position="186"/>
    </location>
</feature>
<evidence type="ECO:0000256" key="1">
    <source>
        <dbReference type="SAM" id="MobiDB-lite"/>
    </source>
</evidence>
<feature type="compositionally biased region" description="Basic residues" evidence="1">
    <location>
        <begin position="59"/>
        <end position="73"/>
    </location>
</feature>
<accession>A0A6N3IPK3</accession>
<feature type="compositionally biased region" description="Basic residues" evidence="1">
    <location>
        <begin position="8"/>
        <end position="21"/>
    </location>
</feature>
<name>A0A6N3IPK3_9BACT</name>
<dbReference type="EMBL" id="CADCWN010000418">
    <property type="protein sequence ID" value="CAA9590768.1"/>
    <property type="molecule type" value="Genomic_DNA"/>
</dbReference>
<feature type="non-terminal residue" evidence="2">
    <location>
        <position position="1"/>
    </location>
</feature>
<gene>
    <name evidence="2" type="ORF">AVDCRST_MAG18-5171</name>
</gene>
<organism evidence="2">
    <name type="scientific">uncultured Thermomicrobiales bacterium</name>
    <dbReference type="NCBI Taxonomy" id="1645740"/>
    <lineage>
        <taxon>Bacteria</taxon>
        <taxon>Pseudomonadati</taxon>
        <taxon>Thermomicrobiota</taxon>
        <taxon>Thermomicrobia</taxon>
        <taxon>Thermomicrobiales</taxon>
        <taxon>environmental samples</taxon>
    </lineage>
</organism>
<feature type="region of interest" description="Disordered" evidence="1">
    <location>
        <begin position="143"/>
        <end position="262"/>
    </location>
</feature>
<reference evidence="2" key="1">
    <citation type="submission" date="2020-02" db="EMBL/GenBank/DDBJ databases">
        <authorList>
            <person name="Meier V. D."/>
        </authorList>
    </citation>
    <scope>NUCLEOTIDE SEQUENCE</scope>
    <source>
        <strain evidence="2">AVDCRST_MAG18</strain>
    </source>
</reference>
<evidence type="ECO:0000313" key="2">
    <source>
        <dbReference type="EMBL" id="CAA9590768.1"/>
    </source>
</evidence>
<sequence length="262" mass="29883">GRPGAARRNGHQPHPPRRHQPRPLGAHQRCLRAAARLLALRAKRALMGPLAHPRERTPTPRRGRGQGHPRIRLWRGPLVDRPRPGRCPPRRPRPLAHPARPRPPPDGRSGPRLPPDRSQRRGGPSPRRLLRCRLLRLRRDALLRPLPDRPRSLPPPAPRRPLRLHYPHADQHDRAGPRGRHADRLPTQRLLRHAPHRMARRGRFPAPLRRMGAPLPTQRPHRRGPDRTPGPGGRDQHLPHPRRTRLGTALADGEHLEAPQSL</sequence>